<dbReference type="STRING" id="1276246.SCULI_v1c10620"/>
<dbReference type="EMBL" id="CP006681">
    <property type="protein sequence ID" value="AHI53402.1"/>
    <property type="molecule type" value="Genomic_DNA"/>
</dbReference>
<protein>
    <submittedName>
        <fullName evidence="1">Uncharacterized protein</fullName>
    </submittedName>
</protein>
<reference evidence="1 2" key="1">
    <citation type="journal article" date="2014" name="Genome Biol. Evol.">
        <title>Molecular evolution of the substrate utilization strategies and putative virulence factors in mosquito-associated Spiroplasma species.</title>
        <authorList>
            <person name="Chang T.H."/>
            <person name="Lo W.S."/>
            <person name="Ku C."/>
            <person name="Chen L.L."/>
            <person name="Kuo C.H."/>
        </authorList>
    </citation>
    <scope>NUCLEOTIDE SEQUENCE [LARGE SCALE GENOMIC DNA]</scope>
    <source>
        <strain evidence="1">AES-1</strain>
    </source>
</reference>
<evidence type="ECO:0000313" key="2">
    <source>
        <dbReference type="Proteomes" id="UP000019267"/>
    </source>
</evidence>
<dbReference type="AlphaFoldDB" id="W6A8Q7"/>
<keyword evidence="2" id="KW-1185">Reference proteome</keyword>
<dbReference type="Proteomes" id="UP000019267">
    <property type="component" value="Chromosome"/>
</dbReference>
<name>W6A8Q7_9MOLU</name>
<dbReference type="PATRIC" id="fig|1276246.3.peg.1059"/>
<dbReference type="KEGG" id="scq:SCULI_v1c10620"/>
<organism evidence="1 2">
    <name type="scientific">Spiroplasma culicicola AES-1</name>
    <dbReference type="NCBI Taxonomy" id="1276246"/>
    <lineage>
        <taxon>Bacteria</taxon>
        <taxon>Bacillati</taxon>
        <taxon>Mycoplasmatota</taxon>
        <taxon>Mollicutes</taxon>
        <taxon>Entomoplasmatales</taxon>
        <taxon>Spiroplasmataceae</taxon>
        <taxon>Spiroplasma</taxon>
    </lineage>
</organism>
<dbReference type="HOGENOM" id="CLU_175616_0_0_14"/>
<evidence type="ECO:0000313" key="1">
    <source>
        <dbReference type="EMBL" id="AHI53402.1"/>
    </source>
</evidence>
<gene>
    <name evidence="1" type="ORF">SCULI_v1c10620</name>
</gene>
<sequence length="107" mass="13293">MVLRMSKKKIYEYNNELIPQVDKIYFHKTFEVCLHKQICLDKRDELYKCTSCFTVFLFNKANFKNFKKRIIKEFDFETAEKDLKKKIQEKENEIEYEEDLKTYYDLY</sequence>
<proteinExistence type="predicted"/>
<accession>W6A8Q7</accession>